<evidence type="ECO:0000313" key="3">
    <source>
        <dbReference type="EMBL" id="WGM07867.1"/>
    </source>
</evidence>
<evidence type="ECO:0000256" key="1">
    <source>
        <dbReference type="SAM" id="SignalP"/>
    </source>
</evidence>
<dbReference type="GeneID" id="39751901"/>
<keyword evidence="2" id="KW-0614">Plasmid</keyword>
<proteinExistence type="predicted"/>
<dbReference type="RefSeq" id="WP_135678266.1">
    <property type="nucleotide sequence ID" value="NZ_CP038614.1"/>
</dbReference>
<dbReference type="EMBL" id="CP038614">
    <property type="protein sequence ID" value="QBY45601.1"/>
    <property type="molecule type" value="Genomic_DNA"/>
</dbReference>
<organism evidence="2 4">
    <name type="scientific">Arsenophonus nasoniae</name>
    <name type="common">son-killer infecting Nasonia vitripennis</name>
    <dbReference type="NCBI Taxonomy" id="638"/>
    <lineage>
        <taxon>Bacteria</taxon>
        <taxon>Pseudomonadati</taxon>
        <taxon>Pseudomonadota</taxon>
        <taxon>Gammaproteobacteria</taxon>
        <taxon>Enterobacterales</taxon>
        <taxon>Morganellaceae</taxon>
        <taxon>Arsenophonus</taxon>
    </lineage>
</organism>
<gene>
    <name evidence="2" type="ORF">ArsFIN_42120</name>
    <name evidence="3" type="ORF">QE258_21575</name>
</gene>
<dbReference type="KEGG" id="ans:ArsFIN_42120"/>
<reference evidence="3" key="2">
    <citation type="submission" date="2023-04" db="EMBL/GenBank/DDBJ databases">
        <title>Genome dynamics across the evolutionary transition to endosymbiosis.</title>
        <authorList>
            <person name="Siozios S."/>
            <person name="Nadal-Jimenez P."/>
            <person name="Azagi T."/>
            <person name="Sprong H."/>
            <person name="Frost C.L."/>
            <person name="Parratt S.R."/>
            <person name="Taylor G."/>
            <person name="Brettell L."/>
            <person name="Lew K.C."/>
            <person name="Croft L."/>
            <person name="King K.C."/>
            <person name="Brockhurst M.A."/>
            <person name="Hypsa V."/>
            <person name="Novakova E."/>
            <person name="Darby A.C."/>
            <person name="Hurst G.D.D."/>
        </authorList>
    </citation>
    <scope>NUCLEOTIDE SEQUENCE</scope>
    <source>
        <strain evidence="3">ANv_CAN</strain>
        <plasmid evidence="3">paNv_CAN1</plasmid>
    </source>
</reference>
<geneLocation type="plasmid" evidence="3 5">
    <name>paNv_CAN1</name>
</geneLocation>
<feature type="chain" id="PRO_5044607060" evidence="1">
    <location>
        <begin position="25"/>
        <end position="157"/>
    </location>
</feature>
<evidence type="ECO:0000313" key="2">
    <source>
        <dbReference type="EMBL" id="QBY45601.1"/>
    </source>
</evidence>
<name>A0A4P7KZG1_9GAMM</name>
<keyword evidence="1" id="KW-0732">Signal</keyword>
<evidence type="ECO:0000313" key="4">
    <source>
        <dbReference type="Proteomes" id="UP000295134"/>
    </source>
</evidence>
<feature type="signal peptide" evidence="1">
    <location>
        <begin position="1"/>
        <end position="24"/>
    </location>
</feature>
<reference evidence="2 4" key="1">
    <citation type="submission" date="2019-03" db="EMBL/GenBank/DDBJ databases">
        <title>Long-read sequencing reveals hyperdense prophage content in a complex bacterial symbiont genome.</title>
        <authorList>
            <person name="Frost C.L."/>
            <person name="Siozios S."/>
            <person name="Nadal-Jimenez P."/>
            <person name="Brockhurst M.A."/>
            <person name="King K.C."/>
            <person name="Darby A.C."/>
            <person name="Hurst G.D.D."/>
        </authorList>
    </citation>
    <scope>NUCLEOTIDE SEQUENCE [LARGE SCALE GENOMIC DNA]</scope>
    <source>
        <strain evidence="2 4">FIN</strain>
        <plasmid evidence="2">pArsFIN2</plasmid>
        <plasmid evidence="4">parsfin2</plasmid>
    </source>
</reference>
<protein>
    <submittedName>
        <fullName evidence="2">Uncharacterized protein</fullName>
    </submittedName>
</protein>
<geneLocation type="plasmid" evidence="4">
    <name>parsfin2</name>
</geneLocation>
<sequence length="157" mass="17647">MKRLMCVSFISLMGYIGFIPCSQAASEDECAIWLCLPAGFGEGCSGAHHAFEKRLSKGKSPLPSWRSCSEDDDEQAPYTFDRTFKTYTKFYRNNKTVINSGRPCPRSGLVHFGDKSYLGIEGICTVVELFEMKMKDDGSTYQHEEFRQGKPLSQTKG</sequence>
<accession>A0A4P7KZG1</accession>
<dbReference type="AlphaFoldDB" id="A0A4P7KZG1"/>
<dbReference type="Proteomes" id="UP001177592">
    <property type="component" value="Plasmid paNv_CAN1"/>
</dbReference>
<evidence type="ECO:0000313" key="5">
    <source>
        <dbReference type="Proteomes" id="UP001177592"/>
    </source>
</evidence>
<dbReference type="EMBL" id="CP123524">
    <property type="protein sequence ID" value="WGM07867.1"/>
    <property type="molecule type" value="Genomic_DNA"/>
</dbReference>
<geneLocation type="plasmid" evidence="2">
    <name>pArsFIN2</name>
</geneLocation>
<dbReference type="Proteomes" id="UP000295134">
    <property type="component" value="Plasmid pArsFIN2"/>
</dbReference>
<keyword evidence="5" id="KW-1185">Reference proteome</keyword>